<comment type="caution">
    <text evidence="2">The sequence shown here is derived from an EMBL/GenBank/DDBJ whole genome shotgun (WGS) entry which is preliminary data.</text>
</comment>
<gene>
    <name evidence="2" type="ORF">DS835_04100</name>
</gene>
<dbReference type="AlphaFoldDB" id="A0A396SWU0"/>
<keyword evidence="1" id="KW-0472">Membrane</keyword>
<organism evidence="2 3">
    <name type="scientific">Lactobacillus bombicola</name>
    <dbReference type="NCBI Taxonomy" id="1505723"/>
    <lineage>
        <taxon>Bacteria</taxon>
        <taxon>Bacillati</taxon>
        <taxon>Bacillota</taxon>
        <taxon>Bacilli</taxon>
        <taxon>Lactobacillales</taxon>
        <taxon>Lactobacillaceae</taxon>
        <taxon>Lactobacillus</taxon>
    </lineage>
</organism>
<dbReference type="RefSeq" id="WP_118897902.1">
    <property type="nucleotide sequence ID" value="NZ_QOCV01000006.1"/>
</dbReference>
<keyword evidence="1" id="KW-1133">Transmembrane helix</keyword>
<feature type="transmembrane region" description="Helical" evidence="1">
    <location>
        <begin position="39"/>
        <end position="58"/>
    </location>
</feature>
<accession>A0A396SWU0</accession>
<dbReference type="EMBL" id="QOCV01000006">
    <property type="protein sequence ID" value="RHW54241.1"/>
    <property type="molecule type" value="Genomic_DNA"/>
</dbReference>
<evidence type="ECO:0000256" key="1">
    <source>
        <dbReference type="SAM" id="Phobius"/>
    </source>
</evidence>
<name>A0A396SWU0_9LACO</name>
<feature type="transmembrane region" description="Helical" evidence="1">
    <location>
        <begin position="12"/>
        <end position="33"/>
    </location>
</feature>
<evidence type="ECO:0000313" key="2">
    <source>
        <dbReference type="EMBL" id="RHW54241.1"/>
    </source>
</evidence>
<proteinExistence type="predicted"/>
<protein>
    <submittedName>
        <fullName evidence="2">Uncharacterized protein</fullName>
    </submittedName>
</protein>
<sequence length="185" mass="21220">MFIFGKKLNFRPLLIGLLFCLGIGILAAIMLQLMNIHPIIWAVLAGVIIFLLITLVYYPTVLQDEFNYFTISKQEITYYNYGNRFNKFKLLLLGKNAPVKTIKLTDIKSAHLVGKNEIKKMAFTVPFDMLQVYFSGIISMLMNPFGLELVLNNGQKIYLSLARDHIYNPEKTYNQANTAINMIKK</sequence>
<evidence type="ECO:0000313" key="3">
    <source>
        <dbReference type="Proteomes" id="UP000265862"/>
    </source>
</evidence>
<dbReference type="Proteomes" id="UP000265862">
    <property type="component" value="Unassembled WGS sequence"/>
</dbReference>
<keyword evidence="1" id="KW-0812">Transmembrane</keyword>
<reference evidence="2 3" key="1">
    <citation type="submission" date="2018-07" db="EMBL/GenBank/DDBJ databases">
        <title>Genome sequences of six Lactobacillus spp. isolated from bumble bee guts.</title>
        <authorList>
            <person name="Motta E.V.S."/>
            <person name="Moran N.A."/>
        </authorList>
    </citation>
    <scope>NUCLEOTIDE SEQUENCE [LARGE SCALE GENOMIC DNA]</scope>
    <source>
        <strain evidence="2 3">OCC3</strain>
    </source>
</reference>